<feature type="chain" id="PRO_5040569686" evidence="6">
    <location>
        <begin position="19"/>
        <end position="318"/>
    </location>
</feature>
<dbReference type="VEuPathDB" id="FungiDB:CC77DRAFT_205237"/>
<dbReference type="RefSeq" id="XP_018384083.1">
    <property type="nucleotide sequence ID" value="XM_018530624.1"/>
</dbReference>
<dbReference type="KEGG" id="aalt:CC77DRAFT_205237"/>
<dbReference type="Pfam" id="PF00561">
    <property type="entry name" value="Abhydrolase_1"/>
    <property type="match status" value="1"/>
</dbReference>
<dbReference type="AlphaFoldDB" id="A0A177DHU1"/>
<dbReference type="InterPro" id="IPR000073">
    <property type="entry name" value="AB_hydrolase_1"/>
</dbReference>
<proteinExistence type="inferred from homology"/>
<evidence type="ECO:0000256" key="3">
    <source>
        <dbReference type="ARBA" id="ARBA00005668"/>
    </source>
</evidence>
<dbReference type="Proteomes" id="UP000077248">
    <property type="component" value="Unassembled WGS sequence"/>
</dbReference>
<dbReference type="PANTHER" id="PTHR43798:SF5">
    <property type="entry name" value="MONOACYLGLYCEROL LIPASE ABHD6"/>
    <property type="match status" value="1"/>
</dbReference>
<sequence length="318" mass="33977">MRWFTSFTALIGASSVAAFPSGLAVSGCREVALIDPPAKLVQVVPTKYVDVNGDQIAYRVFGAKRGNPVIFLANFRATMDIADPLLFNYIAQFRPVILFDNAGVGHSTGEIGDSIAAQGDTAVAFLKAIKVKKVNLLGFSMGGGVAQHIAINYPDLVEKAVIAGSIVGNGPGIELATDATFAIARQPVVPQDQGLGLFFYPSNTSTAAAIDYANRITERNVPGENKTNQVQEPGTSRHLKAILDFTRNSTYLEQAKNIKAPLFITSGTRDVLAPSSGDFVLQQKVPGSYLQVFPDSGHGHLFQFPKAFSELVQEFLGA</sequence>
<dbReference type="PROSITE" id="PS51257">
    <property type="entry name" value="PROKAR_LIPOPROTEIN"/>
    <property type="match status" value="1"/>
</dbReference>
<comment type="pathway">
    <text evidence="2">Mycotoxin biosynthesis.</text>
</comment>
<dbReference type="GO" id="GO:0016020">
    <property type="term" value="C:membrane"/>
    <property type="evidence" value="ECO:0007669"/>
    <property type="project" value="TreeGrafter"/>
</dbReference>
<dbReference type="SUPFAM" id="SSF53474">
    <property type="entry name" value="alpha/beta-Hydrolases"/>
    <property type="match status" value="1"/>
</dbReference>
<evidence type="ECO:0000259" key="7">
    <source>
        <dbReference type="Pfam" id="PF00561"/>
    </source>
</evidence>
<dbReference type="GO" id="GO:0047372">
    <property type="term" value="F:monoacylglycerol lipase activity"/>
    <property type="evidence" value="ECO:0007669"/>
    <property type="project" value="TreeGrafter"/>
</dbReference>
<feature type="signal peptide" evidence="6">
    <location>
        <begin position="1"/>
        <end position="18"/>
    </location>
</feature>
<dbReference type="GO" id="GO:0046464">
    <property type="term" value="P:acylglycerol catabolic process"/>
    <property type="evidence" value="ECO:0007669"/>
    <property type="project" value="TreeGrafter"/>
</dbReference>
<dbReference type="EMBL" id="PDXD01000007">
    <property type="protein sequence ID" value="RYN78555.1"/>
    <property type="molecule type" value="Genomic_DNA"/>
</dbReference>
<reference evidence="11" key="2">
    <citation type="journal article" date="2019" name="bioRxiv">
        <title>Genomics, evolutionary history and diagnostics of the Alternaria alternata species group including apple and Asian pear pathotypes.</title>
        <authorList>
            <person name="Armitage A.D."/>
            <person name="Cockerton H.M."/>
            <person name="Sreenivasaprasad S."/>
            <person name="Woodhall J.W."/>
            <person name="Lane C.R."/>
            <person name="Harrison R.J."/>
            <person name="Clarkson J.P."/>
        </authorList>
    </citation>
    <scope>NUCLEOTIDE SEQUENCE [LARGE SCALE GENOMIC DNA]</scope>
    <source>
        <strain evidence="11">FERA 1177</strain>
    </source>
</reference>
<gene>
    <name evidence="9" type="ORF">AA0117_g4318</name>
    <name evidence="8" type="ORF">CC77DRAFT_205237</name>
</gene>
<evidence type="ECO:0000256" key="1">
    <source>
        <dbReference type="ARBA" id="ARBA00004275"/>
    </source>
</evidence>
<reference evidence="8 10" key="1">
    <citation type="submission" date="2016-05" db="EMBL/GenBank/DDBJ databases">
        <title>Comparative analysis of secretome profiles of manganese(II)-oxidizing ascomycete fungi.</title>
        <authorList>
            <consortium name="DOE Joint Genome Institute"/>
            <person name="Zeiner C.A."/>
            <person name="Purvine S.O."/>
            <person name="Zink E.M."/>
            <person name="Wu S."/>
            <person name="Pasa-Tolic L."/>
            <person name="Chaput D.L."/>
            <person name="Haridas S."/>
            <person name="Grigoriev I.V."/>
            <person name="Santelli C.M."/>
            <person name="Hansel C.M."/>
        </authorList>
    </citation>
    <scope>NUCLEOTIDE SEQUENCE [LARGE SCALE GENOMIC DNA]</scope>
    <source>
        <strain evidence="8 10">SRC1lrK2f</strain>
    </source>
</reference>
<dbReference type="GeneID" id="29116218"/>
<evidence type="ECO:0000256" key="6">
    <source>
        <dbReference type="SAM" id="SignalP"/>
    </source>
</evidence>
<keyword evidence="4" id="KW-0843">Virulence</keyword>
<evidence type="ECO:0000313" key="11">
    <source>
        <dbReference type="Proteomes" id="UP000291422"/>
    </source>
</evidence>
<evidence type="ECO:0000313" key="8">
    <source>
        <dbReference type="EMBL" id="OAG18662.1"/>
    </source>
</evidence>
<accession>A0A177DHU1</accession>
<dbReference type="Gene3D" id="3.40.50.1820">
    <property type="entry name" value="alpha/beta hydrolase"/>
    <property type="match status" value="1"/>
</dbReference>
<organism evidence="8 10">
    <name type="scientific">Alternaria alternata</name>
    <name type="common">Alternaria rot fungus</name>
    <name type="synonym">Torula alternata</name>
    <dbReference type="NCBI Taxonomy" id="5599"/>
    <lineage>
        <taxon>Eukaryota</taxon>
        <taxon>Fungi</taxon>
        <taxon>Dikarya</taxon>
        <taxon>Ascomycota</taxon>
        <taxon>Pezizomycotina</taxon>
        <taxon>Dothideomycetes</taxon>
        <taxon>Pleosporomycetidae</taxon>
        <taxon>Pleosporales</taxon>
        <taxon>Pleosporineae</taxon>
        <taxon>Pleosporaceae</taxon>
        <taxon>Alternaria</taxon>
        <taxon>Alternaria sect. Alternaria</taxon>
        <taxon>Alternaria alternata complex</taxon>
    </lineage>
</organism>
<dbReference type="GO" id="GO:0005777">
    <property type="term" value="C:peroxisome"/>
    <property type="evidence" value="ECO:0007669"/>
    <property type="project" value="UniProtKB-SubCell"/>
</dbReference>
<name>A0A177DHU1_ALTAL</name>
<keyword evidence="8" id="KW-0378">Hydrolase</keyword>
<comment type="subcellular location">
    <subcellularLocation>
        <location evidence="1">Peroxisome</location>
    </subcellularLocation>
</comment>
<keyword evidence="5" id="KW-0576">Peroxisome</keyword>
<keyword evidence="6" id="KW-0732">Signal</keyword>
<evidence type="ECO:0000313" key="10">
    <source>
        <dbReference type="Proteomes" id="UP000077248"/>
    </source>
</evidence>
<evidence type="ECO:0000313" key="9">
    <source>
        <dbReference type="EMBL" id="RYN78555.1"/>
    </source>
</evidence>
<dbReference type="EMBL" id="KV441483">
    <property type="protein sequence ID" value="OAG18662.1"/>
    <property type="molecule type" value="Genomic_DNA"/>
</dbReference>
<feature type="domain" description="AB hydrolase-1" evidence="7">
    <location>
        <begin position="93"/>
        <end position="301"/>
    </location>
</feature>
<dbReference type="PRINTS" id="PR00111">
    <property type="entry name" value="ABHYDROLASE"/>
</dbReference>
<protein>
    <submittedName>
        <fullName evidence="8">Alpha/beta-hydrolase</fullName>
    </submittedName>
</protein>
<dbReference type="PANTHER" id="PTHR43798">
    <property type="entry name" value="MONOACYLGLYCEROL LIPASE"/>
    <property type="match status" value="1"/>
</dbReference>
<evidence type="ECO:0000256" key="4">
    <source>
        <dbReference type="ARBA" id="ARBA00023026"/>
    </source>
</evidence>
<comment type="similarity">
    <text evidence="3">Belongs to the AB hydrolase superfamily. AKT2 hydrolase family.</text>
</comment>
<evidence type="ECO:0000256" key="5">
    <source>
        <dbReference type="ARBA" id="ARBA00023140"/>
    </source>
</evidence>
<dbReference type="OMA" id="HHTEFAR"/>
<dbReference type="InterPro" id="IPR029058">
    <property type="entry name" value="AB_hydrolase_fold"/>
</dbReference>
<dbReference type="Proteomes" id="UP000291422">
    <property type="component" value="Unassembled WGS sequence"/>
</dbReference>
<evidence type="ECO:0000256" key="2">
    <source>
        <dbReference type="ARBA" id="ARBA00004685"/>
    </source>
</evidence>
<dbReference type="InterPro" id="IPR050266">
    <property type="entry name" value="AB_hydrolase_sf"/>
</dbReference>
<keyword evidence="10" id="KW-1185">Reference proteome</keyword>
<reference evidence="9" key="3">
    <citation type="journal article" date="2019" name="J. ISSAAS">
        <title>Genomics, evolutionary history and diagnostics of the Alternaria alternata species group including apple and Asian pear pathotypes.</title>
        <authorList>
            <person name="Armitage A.D."/>
            <person name="Cockerton H.M."/>
            <person name="Sreenivasaprasad S."/>
            <person name="Woodhall J."/>
            <person name="Lane C."/>
            <person name="Harrison R.J."/>
            <person name="Clarkson J.P."/>
        </authorList>
    </citation>
    <scope>NUCLEOTIDE SEQUENCE</scope>
    <source>
        <strain evidence="9">FERA 1177</strain>
    </source>
</reference>